<dbReference type="InterPro" id="IPR005186">
    <property type="entry name" value="FlaG"/>
</dbReference>
<gene>
    <name evidence="2" type="ORF">IFO67_02530</name>
</gene>
<keyword evidence="2" id="KW-0282">Flagellum</keyword>
<dbReference type="Proteomes" id="UP000603602">
    <property type="component" value="Unassembled WGS sequence"/>
</dbReference>
<accession>A0ABR9B5U4</accession>
<dbReference type="Pfam" id="PF03646">
    <property type="entry name" value="FlaG"/>
    <property type="match status" value="1"/>
</dbReference>
<evidence type="ECO:0000313" key="3">
    <source>
        <dbReference type="Proteomes" id="UP000603602"/>
    </source>
</evidence>
<dbReference type="RefSeq" id="WP_187716579.1">
    <property type="nucleotide sequence ID" value="NZ_JACTAH010000001.1"/>
</dbReference>
<evidence type="ECO:0000313" key="2">
    <source>
        <dbReference type="EMBL" id="MBD8501748.1"/>
    </source>
</evidence>
<dbReference type="EMBL" id="JACYTO010000001">
    <property type="protein sequence ID" value="MBD8501748.1"/>
    <property type="molecule type" value="Genomic_DNA"/>
</dbReference>
<feature type="region of interest" description="Disordered" evidence="1">
    <location>
        <begin position="1"/>
        <end position="78"/>
    </location>
</feature>
<protein>
    <submittedName>
        <fullName evidence="2">Flagellar protein FlaG</fullName>
    </submittedName>
</protein>
<dbReference type="InterPro" id="IPR035924">
    <property type="entry name" value="FlaG-like_sf"/>
</dbReference>
<dbReference type="PANTHER" id="PTHR37166">
    <property type="entry name" value="PROTEIN FLAG"/>
    <property type="match status" value="1"/>
</dbReference>
<dbReference type="Gene3D" id="3.30.160.170">
    <property type="entry name" value="FlaG-like"/>
    <property type="match status" value="1"/>
</dbReference>
<name>A0ABR9B5U4_9RHOO</name>
<feature type="compositionally biased region" description="Polar residues" evidence="1">
    <location>
        <begin position="45"/>
        <end position="56"/>
    </location>
</feature>
<comment type="caution">
    <text evidence="2">The sequence shown here is derived from an EMBL/GenBank/DDBJ whole genome shotgun (WGS) entry which is preliminary data.</text>
</comment>
<keyword evidence="3" id="KW-1185">Reference proteome</keyword>
<organism evidence="2 3">
    <name type="scientific">Thauera sedimentorum</name>
    <dbReference type="NCBI Taxonomy" id="2767595"/>
    <lineage>
        <taxon>Bacteria</taxon>
        <taxon>Pseudomonadati</taxon>
        <taxon>Pseudomonadota</taxon>
        <taxon>Betaproteobacteria</taxon>
        <taxon>Rhodocyclales</taxon>
        <taxon>Zoogloeaceae</taxon>
        <taxon>Thauera</taxon>
    </lineage>
</organism>
<keyword evidence="2" id="KW-0966">Cell projection</keyword>
<keyword evidence="2" id="KW-0969">Cilium</keyword>
<dbReference type="SUPFAM" id="SSF160214">
    <property type="entry name" value="FlaG-like"/>
    <property type="match status" value="1"/>
</dbReference>
<reference evidence="3" key="1">
    <citation type="submission" date="2023-07" db="EMBL/GenBank/DDBJ databases">
        <title>Thauera sp. CAU 1555 isolated from sand of Yaerae Beach.</title>
        <authorList>
            <person name="Kim W."/>
        </authorList>
    </citation>
    <scope>NUCLEOTIDE SEQUENCE [LARGE SCALE GENOMIC DNA]</scope>
    <source>
        <strain evidence="3">CAU 1555</strain>
    </source>
</reference>
<proteinExistence type="predicted"/>
<evidence type="ECO:0000256" key="1">
    <source>
        <dbReference type="SAM" id="MobiDB-lite"/>
    </source>
</evidence>
<sequence length="154" mass="16152">MAIQPVQSGLPAPQASFKLGPADTTPQPPTANTQGGVSPLAVSGTPGTNPAQNATGGNLRPADAQSQADGKENASEEQLSNAIARIEKALEPVVRDISFSIHDRTGDVVVKVVDRESQEVIRQIPSEELLRIAERIEELGSNSTAPGLLLRQEA</sequence>
<dbReference type="PANTHER" id="PTHR37166:SF1">
    <property type="entry name" value="PROTEIN FLAG"/>
    <property type="match status" value="1"/>
</dbReference>